<dbReference type="InterPro" id="IPR027417">
    <property type="entry name" value="P-loop_NTPase"/>
</dbReference>
<evidence type="ECO:0000313" key="1">
    <source>
        <dbReference type="EMBL" id="MBD2292405.1"/>
    </source>
</evidence>
<name>A0A926WE15_9NOST</name>
<organism evidence="1 2">
    <name type="scientific">Anabaena sphaerica FACHB-251</name>
    <dbReference type="NCBI Taxonomy" id="2692883"/>
    <lineage>
        <taxon>Bacteria</taxon>
        <taxon>Bacillati</taxon>
        <taxon>Cyanobacteriota</taxon>
        <taxon>Cyanophyceae</taxon>
        <taxon>Nostocales</taxon>
        <taxon>Nostocaceae</taxon>
        <taxon>Anabaena</taxon>
    </lineage>
</organism>
<dbReference type="Proteomes" id="UP000662185">
    <property type="component" value="Unassembled WGS sequence"/>
</dbReference>
<sequence>MSNPPICHFLIGVPGSGKSTFAANLAKLGNYRVISTDAIRQQLYNDATIQGEWTEIEAKVISAVVTAITEGVSVIYDATNAKRVWRLDLLQKLNLAVSTPVLWMGWYLQTPIEICKHWNQQRSRQVPDVIIDKMSASLQDFPPIAAEGFAIIKEVDVTASNFDFQQIYTHIHQLDKTLINRSNRNSHMTFHAYSKLLDFERLIYLISLIINYPGIGNLTENQPGLLVNIFGNVPDFPTALSEITGFMMQLHGKIYADQKAIANDLQWLQKNALIGVNTISSTPHTPIDAGDYVEHYSSNLVTHPYSDLPAFQRLIHTIRLILHHPFLVNTGKGSLKTLVSVMQEQGIIDVNNSNIFKTVLNSVRKDIEKILKPYKILPDFSMRDGYFAGTAILSTLELTQVFQVLQSQAQSLNDPIALEIYEKFANRMEKSKLGVSEVYPVRAIANRSMIDPEYLPAESLARNLQRVEEAIIKGQLLELNRFPGGGQFILDEESFFLAFPLQIVFFNYAWYLGYELVEGKDDGLLRFERLDRLFIGKPQTKTRSQLEQEETLKKLQKLSAASGGIFLGYNPQDQKQFLDGNKKARSQVCVTVELWFSDGMFRFVAEGTKRFPSQQMKMSLPVTGNKLNLPKSIFSLKSTGEKNFPNRFQVILPQWCLDDIELLRWILGFKAGVKVVKPQLLVDKFKQIGEDIVNIYR</sequence>
<proteinExistence type="predicted"/>
<comment type="caution">
    <text evidence="1">The sequence shown here is derived from an EMBL/GenBank/DDBJ whole genome shotgun (WGS) entry which is preliminary data.</text>
</comment>
<dbReference type="RefSeq" id="WP_190556782.1">
    <property type="nucleotide sequence ID" value="NZ_JACJQU010000001.1"/>
</dbReference>
<dbReference type="Gene3D" id="3.40.50.300">
    <property type="entry name" value="P-loop containing nucleotide triphosphate hydrolases"/>
    <property type="match status" value="1"/>
</dbReference>
<accession>A0A926WE15</accession>
<evidence type="ECO:0000313" key="2">
    <source>
        <dbReference type="Proteomes" id="UP000662185"/>
    </source>
</evidence>
<dbReference type="EMBL" id="JACJQU010000001">
    <property type="protein sequence ID" value="MBD2292405.1"/>
    <property type="molecule type" value="Genomic_DNA"/>
</dbReference>
<dbReference type="Pfam" id="PF13671">
    <property type="entry name" value="AAA_33"/>
    <property type="match status" value="1"/>
</dbReference>
<dbReference type="SUPFAM" id="SSF52540">
    <property type="entry name" value="P-loop containing nucleoside triphosphate hydrolases"/>
    <property type="match status" value="1"/>
</dbReference>
<gene>
    <name evidence="1" type="ORF">H6G06_02640</name>
</gene>
<keyword evidence="2" id="KW-1185">Reference proteome</keyword>
<protein>
    <submittedName>
        <fullName evidence="1">WYL domain-containing protein</fullName>
    </submittedName>
</protein>
<reference evidence="2" key="1">
    <citation type="journal article" date="2020" name="ISME J.">
        <title>Comparative genomics reveals insights into cyanobacterial evolution and habitat adaptation.</title>
        <authorList>
            <person name="Chen M.Y."/>
            <person name="Teng W.K."/>
            <person name="Zhao L."/>
            <person name="Hu C.X."/>
            <person name="Zhou Y.K."/>
            <person name="Han B.P."/>
            <person name="Song L.R."/>
            <person name="Shu W.S."/>
        </authorList>
    </citation>
    <scope>NUCLEOTIDE SEQUENCE [LARGE SCALE GENOMIC DNA]</scope>
    <source>
        <strain evidence="2">FACHB-251</strain>
    </source>
</reference>
<dbReference type="AlphaFoldDB" id="A0A926WE15"/>